<sequence length="313" mass="36495">MNQQIGVLMQFDVPILFVLFNRPDLARQVLHQIRQVQPRELFVSIDGPRPNHPTDAERVAECQALLDEIDWPCSVHRLVQHQNLGCKKAVSTAITWFFQQVEMGIILEDDCLPDPSFFTFCRENLHYHRHNATLMHIAGVNFQRGQWHGDGSYFYTKICHVWGWASWRRAWEKYDVAMNSYPVFREQNRIADLFTDPKVQQYWIEAFDSVLAGHVNSWAYPWVYTIWINNGLCICPNRNLVTNIGFGGEATHTRDNRESLANLPLQPLDEINHPAFIIENVLATEYSSNHYFKKPGWVTIKTESLKRRLGLKN</sequence>
<name>A0ABW0IHQ5_9BACT</name>
<keyword evidence="1" id="KW-0808">Transferase</keyword>
<dbReference type="SUPFAM" id="SSF53448">
    <property type="entry name" value="Nucleotide-diphospho-sugar transferases"/>
    <property type="match status" value="1"/>
</dbReference>
<dbReference type="InterPro" id="IPR029044">
    <property type="entry name" value="Nucleotide-diphossugar_trans"/>
</dbReference>
<keyword evidence="2" id="KW-1185">Reference proteome</keyword>
<evidence type="ECO:0000313" key="1">
    <source>
        <dbReference type="EMBL" id="MFC5413006.1"/>
    </source>
</evidence>
<protein>
    <submittedName>
        <fullName evidence="1">Nucleotide-diphospho-sugar transferase</fullName>
    </submittedName>
</protein>
<dbReference type="RefSeq" id="WP_379851094.1">
    <property type="nucleotide sequence ID" value="NZ_JBHSMA010000018.1"/>
</dbReference>
<accession>A0ABW0IHQ5</accession>
<proteinExistence type="predicted"/>
<dbReference type="EMBL" id="JBHSMA010000018">
    <property type="protein sequence ID" value="MFC5413006.1"/>
    <property type="molecule type" value="Genomic_DNA"/>
</dbReference>
<comment type="caution">
    <text evidence="1">The sequence shown here is derived from an EMBL/GenBank/DDBJ whole genome shotgun (WGS) entry which is preliminary data.</text>
</comment>
<dbReference type="Gene3D" id="3.90.550.10">
    <property type="entry name" value="Spore Coat Polysaccharide Biosynthesis Protein SpsA, Chain A"/>
    <property type="match status" value="1"/>
</dbReference>
<dbReference type="Proteomes" id="UP001596106">
    <property type="component" value="Unassembled WGS sequence"/>
</dbReference>
<reference evidence="2" key="1">
    <citation type="journal article" date="2019" name="Int. J. Syst. Evol. Microbiol.">
        <title>The Global Catalogue of Microorganisms (GCM) 10K type strain sequencing project: providing services to taxonomists for standard genome sequencing and annotation.</title>
        <authorList>
            <consortium name="The Broad Institute Genomics Platform"/>
            <consortium name="The Broad Institute Genome Sequencing Center for Infectious Disease"/>
            <person name="Wu L."/>
            <person name="Ma J."/>
        </authorList>
    </citation>
    <scope>NUCLEOTIDE SEQUENCE [LARGE SCALE GENOMIC DNA]</scope>
    <source>
        <strain evidence="2">CCUG 55250</strain>
    </source>
</reference>
<gene>
    <name evidence="1" type="ORF">ACFPMF_27020</name>
</gene>
<organism evidence="1 2">
    <name type="scientific">Larkinella bovis</name>
    <dbReference type="NCBI Taxonomy" id="683041"/>
    <lineage>
        <taxon>Bacteria</taxon>
        <taxon>Pseudomonadati</taxon>
        <taxon>Bacteroidota</taxon>
        <taxon>Cytophagia</taxon>
        <taxon>Cytophagales</taxon>
        <taxon>Spirosomataceae</taxon>
        <taxon>Larkinella</taxon>
    </lineage>
</organism>
<dbReference type="GO" id="GO:0016740">
    <property type="term" value="F:transferase activity"/>
    <property type="evidence" value="ECO:0007669"/>
    <property type="project" value="UniProtKB-KW"/>
</dbReference>
<evidence type="ECO:0000313" key="2">
    <source>
        <dbReference type="Proteomes" id="UP001596106"/>
    </source>
</evidence>